<dbReference type="Gene3D" id="1.20.1250.20">
    <property type="entry name" value="MFS general substrate transporter like domains"/>
    <property type="match status" value="2"/>
</dbReference>
<feature type="transmembrane region" description="Helical" evidence="6">
    <location>
        <begin position="168"/>
        <end position="194"/>
    </location>
</feature>
<feature type="compositionally biased region" description="Polar residues" evidence="5">
    <location>
        <begin position="567"/>
        <end position="578"/>
    </location>
</feature>
<keyword evidence="3 6" id="KW-1133">Transmembrane helix</keyword>
<feature type="transmembrane region" description="Helical" evidence="6">
    <location>
        <begin position="54"/>
        <end position="76"/>
    </location>
</feature>
<sequence>MAAVSSDEITPLLNGGQDGRGSVNGKDRRGSSDVELGPARTLQRLLKPHVEKRILFAGFLITLSFSFTQVPIFYVFHLMVCDVFYGNHPPYVGHGDRCSRNEIAAGTATQYSILGMSTTFCGTINLFIAGWMAKRFGPRAALMVQTFVPAIRVATQVLGVMAGGRAGIIIFQCTQLITTIGGPVGYILVANIIAGELVEPLRRTAVFGMLQGCIMLGQGIGYLSGGMIGDKWGIRRPFEVAFFSFLLSTLYVRSALPYIAAGTLSSGSKPTSKGFGEFFAPLRVLAPQKVLLCSGAVKKHYGVLFLCAGVFLGVLATGYAPLLIQMYATAVFEFRQGDNGWLMSGFAFMRAAFLIFVFPHIISNGRKWHLARSQEEQQVRELVPASAPRLATNPEELEAPIASLAEEEPVGSAALKEDGGTAFDLFFLRISLVVDGALTMCAAFATQKWHIYLAACLLPFASGSAPAAKGVMTEMCPSSRRADALNALTLVENIARLSTQGLFGFVFAALANLGRPHLTFFVNAAIAFLAAGVLLSSRFPPEGSILIAENDDNTIRSLPHAEGPESNAINERLQASRT</sequence>
<dbReference type="GeneID" id="98173540"/>
<feature type="region of interest" description="Disordered" evidence="5">
    <location>
        <begin position="1"/>
        <end position="34"/>
    </location>
</feature>
<name>A0ABQ0G4U7_9PEZI</name>
<evidence type="ECO:0000256" key="6">
    <source>
        <dbReference type="SAM" id="Phobius"/>
    </source>
</evidence>
<evidence type="ECO:0000256" key="4">
    <source>
        <dbReference type="ARBA" id="ARBA00023136"/>
    </source>
</evidence>
<evidence type="ECO:0000256" key="2">
    <source>
        <dbReference type="ARBA" id="ARBA00022692"/>
    </source>
</evidence>
<dbReference type="SUPFAM" id="SSF103473">
    <property type="entry name" value="MFS general substrate transporter"/>
    <property type="match status" value="2"/>
</dbReference>
<evidence type="ECO:0008006" key="9">
    <source>
        <dbReference type="Google" id="ProtNLM"/>
    </source>
</evidence>
<feature type="transmembrane region" description="Helical" evidence="6">
    <location>
        <begin position="206"/>
        <end position="228"/>
    </location>
</feature>
<evidence type="ECO:0000256" key="1">
    <source>
        <dbReference type="ARBA" id="ARBA00004141"/>
    </source>
</evidence>
<feature type="region of interest" description="Disordered" evidence="5">
    <location>
        <begin position="556"/>
        <end position="578"/>
    </location>
</feature>
<reference evidence="7 8" key="1">
    <citation type="submission" date="2024-09" db="EMBL/GenBank/DDBJ databases">
        <title>Itraconazole resistance in Madurella fahalii resulting from another homologue of gene encoding cytochrome P450 14-alpha sterol demethylase (CYP51).</title>
        <authorList>
            <person name="Yoshioka I."/>
            <person name="Fahal A.H."/>
            <person name="Kaneko S."/>
            <person name="Yaguchi T."/>
        </authorList>
    </citation>
    <scope>NUCLEOTIDE SEQUENCE [LARGE SCALE GENOMIC DNA]</scope>
    <source>
        <strain evidence="7 8">IFM 68171</strain>
    </source>
</reference>
<accession>A0ABQ0G4U7</accession>
<organism evidence="7 8">
    <name type="scientific">Madurella fahalii</name>
    <dbReference type="NCBI Taxonomy" id="1157608"/>
    <lineage>
        <taxon>Eukaryota</taxon>
        <taxon>Fungi</taxon>
        <taxon>Dikarya</taxon>
        <taxon>Ascomycota</taxon>
        <taxon>Pezizomycotina</taxon>
        <taxon>Sordariomycetes</taxon>
        <taxon>Sordariomycetidae</taxon>
        <taxon>Sordariales</taxon>
        <taxon>Sordariales incertae sedis</taxon>
        <taxon>Madurella</taxon>
    </lineage>
</organism>
<keyword evidence="2 6" id="KW-0812">Transmembrane</keyword>
<dbReference type="PANTHER" id="PTHR23507">
    <property type="entry name" value="ZGC:174356"/>
    <property type="match status" value="1"/>
</dbReference>
<feature type="transmembrane region" description="Helical" evidence="6">
    <location>
        <begin position="451"/>
        <end position="472"/>
    </location>
</feature>
<evidence type="ECO:0000313" key="7">
    <source>
        <dbReference type="EMBL" id="GAB1312585.1"/>
    </source>
</evidence>
<gene>
    <name evidence="7" type="ORF">MFIFM68171_02795</name>
</gene>
<evidence type="ECO:0000256" key="5">
    <source>
        <dbReference type="SAM" id="MobiDB-lite"/>
    </source>
</evidence>
<feature type="transmembrane region" description="Helical" evidence="6">
    <location>
        <begin position="303"/>
        <end position="328"/>
    </location>
</feature>
<proteinExistence type="predicted"/>
<dbReference type="EMBL" id="BAAFSV010000002">
    <property type="protein sequence ID" value="GAB1312585.1"/>
    <property type="molecule type" value="Genomic_DNA"/>
</dbReference>
<dbReference type="PANTHER" id="PTHR23507:SF13">
    <property type="entry name" value="MFS GENERAL SUBSTRATE TRANSPORTER"/>
    <property type="match status" value="1"/>
</dbReference>
<protein>
    <recommendedName>
        <fullName evidence="9">Major facilitator superfamily transporter</fullName>
    </recommendedName>
</protein>
<evidence type="ECO:0000256" key="3">
    <source>
        <dbReference type="ARBA" id="ARBA00022989"/>
    </source>
</evidence>
<feature type="transmembrane region" description="Helical" evidence="6">
    <location>
        <begin position="111"/>
        <end position="133"/>
    </location>
</feature>
<comment type="subcellular location">
    <subcellularLocation>
        <location evidence="1">Membrane</location>
        <topology evidence="1">Multi-pass membrane protein</topology>
    </subcellularLocation>
</comment>
<dbReference type="Proteomes" id="UP001628179">
    <property type="component" value="Unassembled WGS sequence"/>
</dbReference>
<feature type="transmembrane region" description="Helical" evidence="6">
    <location>
        <begin position="517"/>
        <end position="535"/>
    </location>
</feature>
<evidence type="ECO:0000313" key="8">
    <source>
        <dbReference type="Proteomes" id="UP001628179"/>
    </source>
</evidence>
<keyword evidence="8" id="KW-1185">Reference proteome</keyword>
<comment type="caution">
    <text evidence="7">The sequence shown here is derived from an EMBL/GenBank/DDBJ whole genome shotgun (WGS) entry which is preliminary data.</text>
</comment>
<keyword evidence="4 6" id="KW-0472">Membrane</keyword>
<dbReference type="RefSeq" id="XP_070914318.1">
    <property type="nucleotide sequence ID" value="XM_071058217.1"/>
</dbReference>
<dbReference type="InterPro" id="IPR036259">
    <property type="entry name" value="MFS_trans_sf"/>
</dbReference>
<feature type="transmembrane region" description="Helical" evidence="6">
    <location>
        <begin position="340"/>
        <end position="362"/>
    </location>
</feature>